<sequence length="683" mass="77580">MKMELVAALPEKIRQRHQERQAIVYVRQSTVRQVTQNRESTRLQYGLADRACHLGWQREQVTVIDDDLGRSASSTLDRPGFQRLVAEVGLGHVGLVLGIEVSRLARSCRDWHQLLEMCALFDTLIGDADGIYDPGTYNDRLLLGLKGTMSEAELHILKARMHEGRRAKARRGELIMGLPRGYVLKPSGDVALDPDEGVQQAIRQVFAVFERRRSISGVLRYLVDHDLQLPDRVRSGPDKGDICWNRPNRATLSDMLRHPAYAGAYVFGRRQYDGRRRLPGKPHSGRHYLRDPQKWMVLHHDALPAYIDWSSFERNQQQMAINRSRHTGIPRGGAALLGGLITCAVCGRRMFTTYTDDGRDARYVCHQLATTYGESRCQSISARPVDGLITTLILEALLPAAIDVSLQAAEDIELERQQRHGQWKLRLERAGYETALVRRRYEAVDPDNRLVARTLERDWEEALSAEQSLRGEQQRALAEEPEHLTENDRDAIRQLAQDIPALWRAASTTARDRQTIARMMLERVEILVAGETERAELTCHWSGGATTRHAFTRPVRRFEQLEHFDKLLARILDLRSQGATAQSIAEKLNAEGWTPPKKDSFNAPMIHRLLQRRGLGSTRPIWSGNVPRQHDGEVTLQEYADRVGAHRQTVYGWLRRGRIKGRLAKVGSQRIWLVNAANTSTGI</sequence>
<evidence type="ECO:0000259" key="1">
    <source>
        <dbReference type="PROSITE" id="PS51736"/>
    </source>
</evidence>
<dbReference type="RefSeq" id="WP_343892173.1">
    <property type="nucleotide sequence ID" value="NZ_BAAAEH010000053.1"/>
</dbReference>
<accession>A0ABU9YBV3</accession>
<keyword evidence="4" id="KW-1185">Reference proteome</keyword>
<evidence type="ECO:0000313" key="3">
    <source>
        <dbReference type="EMBL" id="MEN2793283.1"/>
    </source>
</evidence>
<dbReference type="Gene3D" id="3.40.50.1390">
    <property type="entry name" value="Resolvase, N-terminal catalytic domain"/>
    <property type="match status" value="1"/>
</dbReference>
<dbReference type="PANTHER" id="PTHR30461:SF23">
    <property type="entry name" value="DNA RECOMBINASE-RELATED"/>
    <property type="match status" value="1"/>
</dbReference>
<dbReference type="Gene3D" id="3.90.1750.20">
    <property type="entry name" value="Putative Large Serine Recombinase, Chain B, Domain 2"/>
    <property type="match status" value="1"/>
</dbReference>
<feature type="domain" description="Recombinase" evidence="2">
    <location>
        <begin position="179"/>
        <end position="325"/>
    </location>
</feature>
<organism evidence="3 4">
    <name type="scientific">Sphingomonas oligophenolica</name>
    <dbReference type="NCBI Taxonomy" id="301154"/>
    <lineage>
        <taxon>Bacteria</taxon>
        <taxon>Pseudomonadati</taxon>
        <taxon>Pseudomonadota</taxon>
        <taxon>Alphaproteobacteria</taxon>
        <taxon>Sphingomonadales</taxon>
        <taxon>Sphingomonadaceae</taxon>
        <taxon>Sphingomonas</taxon>
    </lineage>
</organism>
<dbReference type="Pfam" id="PF00239">
    <property type="entry name" value="Resolvase"/>
    <property type="match status" value="1"/>
</dbReference>
<feature type="domain" description="Resolvase/invertase-type recombinase catalytic" evidence="1">
    <location>
        <begin position="21"/>
        <end position="172"/>
    </location>
</feature>
<dbReference type="Pfam" id="PF13408">
    <property type="entry name" value="Zn_ribbon_recom"/>
    <property type="match status" value="1"/>
</dbReference>
<dbReference type="Proteomes" id="UP001419910">
    <property type="component" value="Unassembled WGS sequence"/>
</dbReference>
<evidence type="ECO:0000259" key="2">
    <source>
        <dbReference type="PROSITE" id="PS51737"/>
    </source>
</evidence>
<dbReference type="CDD" id="cd00338">
    <property type="entry name" value="Ser_Recombinase"/>
    <property type="match status" value="1"/>
</dbReference>
<dbReference type="InterPro" id="IPR050639">
    <property type="entry name" value="SSR_resolvase"/>
</dbReference>
<protein>
    <submittedName>
        <fullName evidence="3">Recombinase family protein</fullName>
    </submittedName>
</protein>
<dbReference type="SUPFAM" id="SSF53041">
    <property type="entry name" value="Resolvase-like"/>
    <property type="match status" value="1"/>
</dbReference>
<dbReference type="Pfam" id="PF07508">
    <property type="entry name" value="Recombinase"/>
    <property type="match status" value="1"/>
</dbReference>
<comment type="caution">
    <text evidence="3">The sequence shown here is derived from an EMBL/GenBank/DDBJ whole genome shotgun (WGS) entry which is preliminary data.</text>
</comment>
<dbReference type="SMART" id="SM00857">
    <property type="entry name" value="Resolvase"/>
    <property type="match status" value="1"/>
</dbReference>
<dbReference type="InterPro" id="IPR036162">
    <property type="entry name" value="Resolvase-like_N_sf"/>
</dbReference>
<dbReference type="InterPro" id="IPR006119">
    <property type="entry name" value="Resolv_N"/>
</dbReference>
<name>A0ABU9YBV3_9SPHN</name>
<evidence type="ECO:0000313" key="4">
    <source>
        <dbReference type="Proteomes" id="UP001419910"/>
    </source>
</evidence>
<dbReference type="EMBL" id="JBDIME010000042">
    <property type="protein sequence ID" value="MEN2793283.1"/>
    <property type="molecule type" value="Genomic_DNA"/>
</dbReference>
<dbReference type="PROSITE" id="PS51736">
    <property type="entry name" value="RECOMBINASES_3"/>
    <property type="match status" value="1"/>
</dbReference>
<dbReference type="InterPro" id="IPR011109">
    <property type="entry name" value="DNA_bind_recombinase_dom"/>
</dbReference>
<dbReference type="InterPro" id="IPR025827">
    <property type="entry name" value="Zn_ribbon_recom_dom"/>
</dbReference>
<dbReference type="PANTHER" id="PTHR30461">
    <property type="entry name" value="DNA-INVERTASE FROM LAMBDOID PROPHAGE"/>
    <property type="match status" value="1"/>
</dbReference>
<gene>
    <name evidence="3" type="ORF">ABC974_26910</name>
</gene>
<proteinExistence type="predicted"/>
<reference evidence="3 4" key="1">
    <citation type="submission" date="2024-05" db="EMBL/GenBank/DDBJ databases">
        <authorList>
            <person name="Liu Q."/>
            <person name="Xin Y.-H."/>
        </authorList>
    </citation>
    <scope>NUCLEOTIDE SEQUENCE [LARGE SCALE GENOMIC DNA]</scope>
    <source>
        <strain evidence="3 4">CGMCC 1.10181</strain>
    </source>
</reference>
<dbReference type="InterPro" id="IPR038109">
    <property type="entry name" value="DNA_bind_recomb_sf"/>
</dbReference>
<dbReference type="PROSITE" id="PS51737">
    <property type="entry name" value="RECOMBINASE_DNA_BIND"/>
    <property type="match status" value="1"/>
</dbReference>